<dbReference type="KEGG" id="ial:IALB_2572"/>
<evidence type="ECO:0000256" key="2">
    <source>
        <dbReference type="ARBA" id="ARBA00023136"/>
    </source>
</evidence>
<dbReference type="Gene3D" id="2.170.130.10">
    <property type="entry name" value="TonB-dependent receptor, plug domain"/>
    <property type="match status" value="1"/>
</dbReference>
<feature type="domain" description="Outer membrane protein beta-barrel" evidence="6">
    <location>
        <begin position="378"/>
        <end position="783"/>
    </location>
</feature>
<dbReference type="PATRIC" id="fig|945713.3.peg.2585"/>
<dbReference type="HOGENOM" id="CLU_017617_0_0_10"/>
<dbReference type="SUPFAM" id="SSF49464">
    <property type="entry name" value="Carboxypeptidase regulatory domain-like"/>
    <property type="match status" value="1"/>
</dbReference>
<dbReference type="GO" id="GO:0009279">
    <property type="term" value="C:cell outer membrane"/>
    <property type="evidence" value="ECO:0007669"/>
    <property type="project" value="UniProtKB-SubCell"/>
</dbReference>
<accession>I0AMR8</accession>
<dbReference type="STRING" id="945713.IALB_2572"/>
<dbReference type="AlphaFoldDB" id="I0AMR8"/>
<dbReference type="InterPro" id="IPR008969">
    <property type="entry name" value="CarboxyPept-like_regulatory"/>
</dbReference>
<evidence type="ECO:0000313" key="8">
    <source>
        <dbReference type="Proteomes" id="UP000007394"/>
    </source>
</evidence>
<keyword evidence="2" id="KW-0472">Membrane</keyword>
<dbReference type="InterPro" id="IPR041700">
    <property type="entry name" value="OMP_b-brl_3"/>
</dbReference>
<dbReference type="Pfam" id="PF13715">
    <property type="entry name" value="CarbopepD_reg_2"/>
    <property type="match status" value="1"/>
</dbReference>
<dbReference type="RefSeq" id="WP_014561417.1">
    <property type="nucleotide sequence ID" value="NC_017464.1"/>
</dbReference>
<protein>
    <submittedName>
        <fullName evidence="7">Outer membrane receptor protein</fullName>
    </submittedName>
</protein>
<gene>
    <name evidence="7" type="ordered locus">IALB_2572</name>
</gene>
<dbReference type="InterPro" id="IPR037066">
    <property type="entry name" value="Plug_dom_sf"/>
</dbReference>
<dbReference type="Gene3D" id="2.60.40.1120">
    <property type="entry name" value="Carboxypeptidase-like, regulatory domain"/>
    <property type="match status" value="1"/>
</dbReference>
<comment type="subcellular location">
    <subcellularLocation>
        <location evidence="1">Cell outer membrane</location>
    </subcellularLocation>
</comment>
<keyword evidence="3" id="KW-0998">Cell outer membrane</keyword>
<dbReference type="Proteomes" id="UP000007394">
    <property type="component" value="Chromosome"/>
</dbReference>
<evidence type="ECO:0000259" key="5">
    <source>
        <dbReference type="Pfam" id="PF07715"/>
    </source>
</evidence>
<dbReference type="eggNOG" id="COG4206">
    <property type="taxonomic scope" value="Bacteria"/>
</dbReference>
<evidence type="ECO:0000256" key="4">
    <source>
        <dbReference type="SAM" id="SignalP"/>
    </source>
</evidence>
<keyword evidence="7" id="KW-0675">Receptor</keyword>
<dbReference type="Pfam" id="PF07715">
    <property type="entry name" value="Plug"/>
    <property type="match status" value="1"/>
</dbReference>
<keyword evidence="4" id="KW-0732">Signal</keyword>
<reference evidence="7 8" key="1">
    <citation type="journal article" date="2012" name="Front. Microbiol.">
        <title>Complete genome of Ignavibacterium album, a metabolically versatile, flagellated, facultative anaerobe from the phylum Chlorobi.</title>
        <authorList>
            <person name="Liu Z."/>
            <person name="Frigaard N.-U."/>
            <person name="Vogl K."/>
            <person name="Iino T."/>
            <person name="Ohkuma M."/>
            <person name="Overmann J."/>
            <person name="Bryant D.A."/>
        </authorList>
    </citation>
    <scope>NUCLEOTIDE SEQUENCE [LARGE SCALE GENOMIC DNA]</scope>
    <source>
        <strain evidence="8">DSM 19864 / JCM 16511 / NBRC 101810 / Mat9-16</strain>
    </source>
</reference>
<evidence type="ECO:0000259" key="6">
    <source>
        <dbReference type="Pfam" id="PF14905"/>
    </source>
</evidence>
<proteinExistence type="predicted"/>
<dbReference type="SUPFAM" id="SSF56935">
    <property type="entry name" value="Porins"/>
    <property type="match status" value="1"/>
</dbReference>
<organism evidence="7 8">
    <name type="scientific">Ignavibacterium album (strain DSM 19864 / JCM 16511 / NBRC 101810 / Mat9-16)</name>
    <dbReference type="NCBI Taxonomy" id="945713"/>
    <lineage>
        <taxon>Bacteria</taxon>
        <taxon>Pseudomonadati</taxon>
        <taxon>Ignavibacteriota</taxon>
        <taxon>Ignavibacteria</taxon>
        <taxon>Ignavibacteriales</taxon>
        <taxon>Ignavibacteriaceae</taxon>
        <taxon>Ignavibacterium</taxon>
    </lineage>
</organism>
<feature type="chain" id="PRO_5003624204" evidence="4">
    <location>
        <begin position="19"/>
        <end position="804"/>
    </location>
</feature>
<feature type="domain" description="TonB-dependent receptor plug" evidence="5">
    <location>
        <begin position="140"/>
        <end position="225"/>
    </location>
</feature>
<dbReference type="InterPro" id="IPR012910">
    <property type="entry name" value="Plug_dom"/>
</dbReference>
<dbReference type="Pfam" id="PF14905">
    <property type="entry name" value="OMP_b-brl_3"/>
    <property type="match status" value="1"/>
</dbReference>
<sequence length="804" mass="90030">MIRLLLTLVVAVNMIAFAQSTSSSAGKIVSGVVLDSATTSALPFANITLHSKSDSSFVTGSSTDIEGEFELNNIAEGDYYLKISFVGYNTKYIPNLRISKASQKLDLGKITLSKVTYELDAAEVVGEKVSEELHLDKKVINVSQNLNAQGGNALDVLQNQPSVRVDPDGTVYLRGSSNFTVYVNGKPYPLQGSDALKQISASTIENIELITNPSSKYDAEGSAGIININLKAQKDYSMSGILNLNSGTGDKYNADGTVNYNHNGLSLNAGLDYRNNMFLNNQEIQRVSILRSFTQLLETKVSVRNKREQFSFRGGMDYTFNPKSSLGLTLGVGMVDIVGGLSTNVLKNQSGLSNYSVIRNKMEIPVKYVNTTLNYQYKFEPDVNDIYFEATYNYVDVPNDQLTEEFASNENYNSLTELISKVSYSNGSTRNEGRAKLNYKHKLSEGTTIETGVQTNYSFRNLSAVNKIFDKNLNDYVVDYNLTNEFDLRNNVYAGYVSFTSQIAEFNYMIGLRGEYMDRFLDQKTLSQSYTFEKMDFFPSVNVSRKIDDHQLQLSYSRRVNRPNENILNPFPFFTDPNISVAGNPKLKPEYIDAVEFNYQKMFGGVFFSAQTYYRKSKDSFTQTFSTDSTGKLNIVFNNYGNSDVYGAELSSSFSVAEIFKFDPSVNLFQTHLDGLADGKVIVKNFFNWSARLNATVTITPDTRFMLSGNYMKFVDAQSESEPFMQISASLRQEFFNKAMSLTLQARNLFKASDMKFTTTGSNFNGSAFIRPEAPVFSLIFSYNFNNFKRTQRANDNIDIPTGL</sequence>
<name>I0AMR8_IGNAJ</name>
<evidence type="ECO:0000256" key="1">
    <source>
        <dbReference type="ARBA" id="ARBA00004442"/>
    </source>
</evidence>
<dbReference type="OrthoDB" id="910296at2"/>
<evidence type="ECO:0000256" key="3">
    <source>
        <dbReference type="ARBA" id="ARBA00023237"/>
    </source>
</evidence>
<dbReference type="Gene3D" id="2.40.170.20">
    <property type="entry name" value="TonB-dependent receptor, beta-barrel domain"/>
    <property type="match status" value="1"/>
</dbReference>
<dbReference type="EMBL" id="CP003418">
    <property type="protein sequence ID" value="AFH50275.1"/>
    <property type="molecule type" value="Genomic_DNA"/>
</dbReference>
<dbReference type="InterPro" id="IPR036942">
    <property type="entry name" value="Beta-barrel_TonB_sf"/>
</dbReference>
<feature type="signal peptide" evidence="4">
    <location>
        <begin position="1"/>
        <end position="18"/>
    </location>
</feature>
<evidence type="ECO:0000313" key="7">
    <source>
        <dbReference type="EMBL" id="AFH50275.1"/>
    </source>
</evidence>
<keyword evidence="8" id="KW-1185">Reference proteome</keyword>